<dbReference type="Proteomes" id="UP001208690">
    <property type="component" value="Unassembled WGS sequence"/>
</dbReference>
<dbReference type="SUPFAM" id="SSF51735">
    <property type="entry name" value="NAD(P)-binding Rossmann-fold domains"/>
    <property type="match status" value="1"/>
</dbReference>
<gene>
    <name evidence="5" type="ORF">MUB52_10405</name>
</gene>
<dbReference type="PANTHER" id="PTHR43060">
    <property type="entry name" value="3-HYDROXYISOBUTYRATE DEHYDROGENASE-LIKE 1, MITOCHONDRIAL-RELATED"/>
    <property type="match status" value="1"/>
</dbReference>
<comment type="caution">
    <text evidence="5">The sequence shown here is derived from an EMBL/GenBank/DDBJ whole genome shotgun (WGS) entry which is preliminary data.</text>
</comment>
<dbReference type="InterPro" id="IPR008927">
    <property type="entry name" value="6-PGluconate_DH-like_C_sf"/>
</dbReference>
<evidence type="ECO:0000313" key="5">
    <source>
        <dbReference type="EMBL" id="MCV3271841.1"/>
    </source>
</evidence>
<dbReference type="EMBL" id="JALIEB010000005">
    <property type="protein sequence ID" value="MCV3271841.1"/>
    <property type="molecule type" value="Genomic_DNA"/>
</dbReference>
<dbReference type="InterPro" id="IPR036291">
    <property type="entry name" value="NAD(P)-bd_dom_sf"/>
</dbReference>
<dbReference type="RefSeq" id="WP_263844157.1">
    <property type="nucleotide sequence ID" value="NZ_JALIEB010000005.1"/>
</dbReference>
<dbReference type="PANTHER" id="PTHR43060:SF15">
    <property type="entry name" value="3-HYDROXYISOBUTYRATE DEHYDROGENASE-LIKE 1, MITOCHONDRIAL-RELATED"/>
    <property type="match status" value="1"/>
</dbReference>
<dbReference type="PIRSF" id="PIRSF000103">
    <property type="entry name" value="HIBADH"/>
    <property type="match status" value="1"/>
</dbReference>
<dbReference type="InterPro" id="IPR015815">
    <property type="entry name" value="HIBADH-related"/>
</dbReference>
<protein>
    <submittedName>
        <fullName evidence="5">NAD(P)-dependent oxidoreductase</fullName>
    </submittedName>
</protein>
<keyword evidence="2" id="KW-0520">NAD</keyword>
<reference evidence="5 6" key="1">
    <citation type="submission" date="2022-04" db="EMBL/GenBank/DDBJ databases">
        <title>Roseobacter sp. WL0113 is a bacterium isolated from neritic sediment.</title>
        <authorList>
            <person name="Wang L."/>
            <person name="He W."/>
            <person name="Zhang D.-F."/>
        </authorList>
    </citation>
    <scope>NUCLEOTIDE SEQUENCE [LARGE SCALE GENOMIC DNA]</scope>
    <source>
        <strain evidence="5 6">WL0113</strain>
    </source>
</reference>
<evidence type="ECO:0000259" key="3">
    <source>
        <dbReference type="Pfam" id="PF03446"/>
    </source>
</evidence>
<dbReference type="Pfam" id="PF14833">
    <property type="entry name" value="NAD_binding_11"/>
    <property type="match status" value="1"/>
</dbReference>
<dbReference type="Gene3D" id="1.10.1040.10">
    <property type="entry name" value="N-(1-d-carboxylethyl)-l-norvaline Dehydrogenase, domain 2"/>
    <property type="match status" value="1"/>
</dbReference>
<dbReference type="InterPro" id="IPR013328">
    <property type="entry name" value="6PGD_dom2"/>
</dbReference>
<evidence type="ECO:0000256" key="1">
    <source>
        <dbReference type="ARBA" id="ARBA00023002"/>
    </source>
</evidence>
<evidence type="ECO:0000256" key="2">
    <source>
        <dbReference type="ARBA" id="ARBA00023027"/>
    </source>
</evidence>
<keyword evidence="1" id="KW-0560">Oxidoreductase</keyword>
<name>A0ABT3BE37_9RHOB</name>
<dbReference type="Gene3D" id="3.40.50.720">
    <property type="entry name" value="NAD(P)-binding Rossmann-like Domain"/>
    <property type="match status" value="1"/>
</dbReference>
<dbReference type="InterPro" id="IPR029154">
    <property type="entry name" value="HIBADH-like_NADP-bd"/>
</dbReference>
<proteinExistence type="predicted"/>
<accession>A0ABT3BE37</accession>
<evidence type="ECO:0000313" key="6">
    <source>
        <dbReference type="Proteomes" id="UP001208690"/>
    </source>
</evidence>
<sequence length="289" mass="29736">MSKSAIGVIGVGLMGAGMAHRLLAAGHPVHVVAHRNRAPVDALLDRGAQEAPDGTALLDRCDVLLTCLPNADVVEILADALVPSFRAGQIWIDTTTSRPGTSVQLAERLGERDAIFADAPVTGGPPQAEAGTLASLVGCVEQHCPAIEAIVGTYSKTIRRFGAPGSGHAAKLLNNLVTQGTMILLSDAYQCAAKIGVDPQALYDVMMTGAARSGTLQNAVGPALEGNYAGAKFTIANAAKDLRYAEALLAQSAPSRAPLAAVLADRLSALARAGHGDDFVSTMLKPETS</sequence>
<dbReference type="Pfam" id="PF03446">
    <property type="entry name" value="NAD_binding_2"/>
    <property type="match status" value="1"/>
</dbReference>
<dbReference type="InterPro" id="IPR006115">
    <property type="entry name" value="6PGDH_NADP-bd"/>
</dbReference>
<feature type="domain" description="3-hydroxyisobutyrate dehydrogenase-like NAD-binding" evidence="4">
    <location>
        <begin position="165"/>
        <end position="285"/>
    </location>
</feature>
<dbReference type="SUPFAM" id="SSF48179">
    <property type="entry name" value="6-phosphogluconate dehydrogenase C-terminal domain-like"/>
    <property type="match status" value="1"/>
</dbReference>
<organism evidence="5 6">
    <name type="scientific">Roseobacter sinensis</name>
    <dbReference type="NCBI Taxonomy" id="2931391"/>
    <lineage>
        <taxon>Bacteria</taxon>
        <taxon>Pseudomonadati</taxon>
        <taxon>Pseudomonadota</taxon>
        <taxon>Alphaproteobacteria</taxon>
        <taxon>Rhodobacterales</taxon>
        <taxon>Roseobacteraceae</taxon>
        <taxon>Roseobacter</taxon>
    </lineage>
</organism>
<keyword evidence="6" id="KW-1185">Reference proteome</keyword>
<evidence type="ECO:0000259" key="4">
    <source>
        <dbReference type="Pfam" id="PF14833"/>
    </source>
</evidence>
<feature type="domain" description="6-phosphogluconate dehydrogenase NADP-binding" evidence="3">
    <location>
        <begin position="6"/>
        <end position="158"/>
    </location>
</feature>